<keyword evidence="1" id="KW-0812">Transmembrane</keyword>
<evidence type="ECO:0008006" key="4">
    <source>
        <dbReference type="Google" id="ProtNLM"/>
    </source>
</evidence>
<dbReference type="InParanoid" id="B9TIM7"/>
<evidence type="ECO:0000256" key="1">
    <source>
        <dbReference type="SAM" id="Phobius"/>
    </source>
</evidence>
<gene>
    <name evidence="2" type="ORF">RCOM_1887020</name>
</gene>
<dbReference type="Proteomes" id="UP000008311">
    <property type="component" value="Unassembled WGS sequence"/>
</dbReference>
<keyword evidence="1" id="KW-0472">Membrane</keyword>
<evidence type="ECO:0000313" key="3">
    <source>
        <dbReference type="Proteomes" id="UP000008311"/>
    </source>
</evidence>
<evidence type="ECO:0000313" key="2">
    <source>
        <dbReference type="EMBL" id="EEF24288.1"/>
    </source>
</evidence>
<dbReference type="AlphaFoldDB" id="B9TIM7"/>
<keyword evidence="3" id="KW-1185">Reference proteome</keyword>
<organism evidence="2 3">
    <name type="scientific">Ricinus communis</name>
    <name type="common">Castor bean</name>
    <dbReference type="NCBI Taxonomy" id="3988"/>
    <lineage>
        <taxon>Eukaryota</taxon>
        <taxon>Viridiplantae</taxon>
        <taxon>Streptophyta</taxon>
        <taxon>Embryophyta</taxon>
        <taxon>Tracheophyta</taxon>
        <taxon>Spermatophyta</taxon>
        <taxon>Magnoliopsida</taxon>
        <taxon>eudicotyledons</taxon>
        <taxon>Gunneridae</taxon>
        <taxon>Pentapetalae</taxon>
        <taxon>rosids</taxon>
        <taxon>fabids</taxon>
        <taxon>Malpighiales</taxon>
        <taxon>Euphorbiaceae</taxon>
        <taxon>Acalyphoideae</taxon>
        <taxon>Acalypheae</taxon>
        <taxon>Ricinus</taxon>
    </lineage>
</organism>
<keyword evidence="1" id="KW-1133">Transmembrane helix</keyword>
<feature type="transmembrane region" description="Helical" evidence="1">
    <location>
        <begin position="55"/>
        <end position="73"/>
    </location>
</feature>
<feature type="transmembrane region" description="Helical" evidence="1">
    <location>
        <begin position="31"/>
        <end position="49"/>
    </location>
</feature>
<accession>B9TIM7</accession>
<reference evidence="3" key="1">
    <citation type="journal article" date="2010" name="Nat. Biotechnol.">
        <title>Draft genome sequence of the oilseed species Ricinus communis.</title>
        <authorList>
            <person name="Chan A.P."/>
            <person name="Crabtree J."/>
            <person name="Zhao Q."/>
            <person name="Lorenzi H."/>
            <person name="Orvis J."/>
            <person name="Puiu D."/>
            <person name="Melake-Berhan A."/>
            <person name="Jones K.M."/>
            <person name="Redman J."/>
            <person name="Chen G."/>
            <person name="Cahoon E.B."/>
            <person name="Gedil M."/>
            <person name="Stanke M."/>
            <person name="Haas B.J."/>
            <person name="Wortman J.R."/>
            <person name="Fraser-Liggett C.M."/>
            <person name="Ravel J."/>
            <person name="Rabinowicz P.D."/>
        </authorList>
    </citation>
    <scope>NUCLEOTIDE SEQUENCE [LARGE SCALE GENOMIC DNA]</scope>
    <source>
        <strain evidence="3">cv. Hale</strain>
    </source>
</reference>
<protein>
    <recommendedName>
        <fullName evidence="4">DUF4231 domain-containing protein</fullName>
    </recommendedName>
</protein>
<dbReference type="EMBL" id="EQ982733">
    <property type="protein sequence ID" value="EEF24288.1"/>
    <property type="molecule type" value="Genomic_DNA"/>
</dbReference>
<sequence length="121" mass="13265">MATSHLTHPTFLSPRTIDAVRRLHRAEAWRLRGNLAAAAVTLSVSVTWSAVEHPWLRVAGVAIGLALAGYGALRSVKLERRAYRFAALTAQREADLRRMAGEFPALSQHLAALDALGRRMV</sequence>
<feature type="non-terminal residue" evidence="2">
    <location>
        <position position="121"/>
    </location>
</feature>
<name>B9TIM7_RICCO</name>
<proteinExistence type="predicted"/>